<dbReference type="PANTHER" id="PTHR13966:SF5">
    <property type="entry name" value="ENDONUCLEASE G, MITOCHONDRIAL"/>
    <property type="match status" value="1"/>
</dbReference>
<proteinExistence type="inferred from homology"/>
<name>A0A3S4T4A2_9BACT</name>
<evidence type="ECO:0000256" key="10">
    <source>
        <dbReference type="RuleBase" id="RU366055"/>
    </source>
</evidence>
<evidence type="ECO:0000259" key="12">
    <source>
        <dbReference type="SMART" id="SM00477"/>
    </source>
</evidence>
<dbReference type="SUPFAM" id="SSF54060">
    <property type="entry name" value="His-Me finger endonucleases"/>
    <property type="match status" value="1"/>
</dbReference>
<feature type="active site" description="Proton acceptor" evidence="8">
    <location>
        <position position="144"/>
    </location>
</feature>
<keyword evidence="7" id="KW-0460">Magnesium</keyword>
<sequence length="289" mass="32618">MKKTFLLDLAFLTLLFGALGCDFAKGGHKPLIGSIRQTVEACAVNDTETTVRKNIKYKAPAGDDRLLTQLVPKDIPQQLLRRVGYVVSYNPETHIPNWVAWQLTESHTTGPYKRKGIEFQEDNEAEGVKVNTFDYSRSGYDRGHMCPSGDNKWDKTAQQQSFLMTNICPQNRNLNAGDWNEMENQCRKWAKQYGRIYIVAGPILYNQKHKTIGKAKVVVPEAFFKVVLCMEGTPKAIGFIYKNEAGNRPKGDYVNSIDAIERITGFDFFPALEDALEAKVEAEANLADW</sequence>
<evidence type="ECO:0000256" key="4">
    <source>
        <dbReference type="ARBA" id="ARBA00022723"/>
    </source>
</evidence>
<dbReference type="InterPro" id="IPR018524">
    <property type="entry name" value="DNA/RNA_endonuclease_AS"/>
</dbReference>
<evidence type="ECO:0000256" key="11">
    <source>
        <dbReference type="SAM" id="SignalP"/>
    </source>
</evidence>
<dbReference type="GO" id="GO:0016787">
    <property type="term" value="F:hydrolase activity"/>
    <property type="evidence" value="ECO:0007669"/>
    <property type="project" value="UniProtKB-KW"/>
</dbReference>
<organism evidence="14 15">
    <name type="scientific">Segatella oris</name>
    <dbReference type="NCBI Taxonomy" id="28135"/>
    <lineage>
        <taxon>Bacteria</taxon>
        <taxon>Pseudomonadati</taxon>
        <taxon>Bacteroidota</taxon>
        <taxon>Bacteroidia</taxon>
        <taxon>Bacteroidales</taxon>
        <taxon>Prevotellaceae</taxon>
        <taxon>Segatella</taxon>
    </lineage>
</organism>
<evidence type="ECO:0000256" key="1">
    <source>
        <dbReference type="ARBA" id="ARBA00001946"/>
    </source>
</evidence>
<feature type="chain" id="PRO_5018622037" description="Endonuclease" evidence="11">
    <location>
        <begin position="25"/>
        <end position="289"/>
    </location>
</feature>
<dbReference type="Pfam" id="PF01223">
    <property type="entry name" value="Endonuclease_NS"/>
    <property type="match status" value="1"/>
</dbReference>
<reference evidence="14 15" key="1">
    <citation type="submission" date="2018-12" db="EMBL/GenBank/DDBJ databases">
        <authorList>
            <consortium name="Pathogen Informatics"/>
        </authorList>
    </citation>
    <scope>NUCLEOTIDE SEQUENCE [LARGE SCALE GENOMIC DNA]</scope>
    <source>
        <strain evidence="14 15">NCTC13071</strain>
    </source>
</reference>
<dbReference type="PANTHER" id="PTHR13966">
    <property type="entry name" value="ENDONUCLEASE RELATED"/>
    <property type="match status" value="1"/>
</dbReference>
<comment type="similarity">
    <text evidence="2 10">Belongs to the DNA/RNA non-specific endonuclease family.</text>
</comment>
<dbReference type="SMART" id="SM00477">
    <property type="entry name" value="NUC"/>
    <property type="match status" value="1"/>
</dbReference>
<dbReference type="GO" id="GO:0046872">
    <property type="term" value="F:metal ion binding"/>
    <property type="evidence" value="ECO:0007669"/>
    <property type="project" value="UniProtKB-KW"/>
</dbReference>
<keyword evidence="3 10" id="KW-0540">Nuclease</keyword>
<evidence type="ECO:0000256" key="2">
    <source>
        <dbReference type="ARBA" id="ARBA00010052"/>
    </source>
</evidence>
<dbReference type="EC" id="3.1.30.-" evidence="10"/>
<feature type="domain" description="ENPP1-3/EXOG-like endonuclease/phosphodiesterase" evidence="12">
    <location>
        <begin position="82"/>
        <end position="275"/>
    </location>
</feature>
<comment type="cofactor">
    <cofactor evidence="1 10">
        <name>Mg(2+)</name>
        <dbReference type="ChEBI" id="CHEBI:18420"/>
    </cofactor>
</comment>
<dbReference type="InterPro" id="IPR001604">
    <property type="entry name" value="Endo_G_ENPP1-like_dom"/>
</dbReference>
<dbReference type="GeneID" id="85013452"/>
<keyword evidence="6 10" id="KW-0378">Hydrolase</keyword>
<evidence type="ECO:0000256" key="3">
    <source>
        <dbReference type="ARBA" id="ARBA00022722"/>
    </source>
</evidence>
<feature type="domain" description="DNA/RNA non-specific endonuclease/pyrophosphatase/phosphodiesterase" evidence="13">
    <location>
        <begin position="81"/>
        <end position="275"/>
    </location>
</feature>
<dbReference type="InterPro" id="IPR020821">
    <property type="entry name" value="ENPP1-3/EXOG-like_nuc-like"/>
</dbReference>
<protein>
    <recommendedName>
        <fullName evidence="10">Endonuclease</fullName>
        <ecNumber evidence="10">3.1.30.-</ecNumber>
    </recommendedName>
</protein>
<dbReference type="CDD" id="cd00091">
    <property type="entry name" value="NUC"/>
    <property type="match status" value="1"/>
</dbReference>
<evidence type="ECO:0000256" key="6">
    <source>
        <dbReference type="ARBA" id="ARBA00022801"/>
    </source>
</evidence>
<dbReference type="SMART" id="SM00892">
    <property type="entry name" value="Endonuclease_NS"/>
    <property type="match status" value="1"/>
</dbReference>
<feature type="binding site" evidence="9">
    <location>
        <position position="175"/>
    </location>
    <ligand>
        <name>Mg(2+)</name>
        <dbReference type="ChEBI" id="CHEBI:18420"/>
        <note>catalytic</note>
    </ligand>
</feature>
<keyword evidence="4 9" id="KW-0479">Metal-binding</keyword>
<dbReference type="Gene3D" id="3.40.570.10">
    <property type="entry name" value="Extracellular Endonuclease, subunit A"/>
    <property type="match status" value="1"/>
</dbReference>
<dbReference type="InterPro" id="IPR040255">
    <property type="entry name" value="Non-specific_endonuclease"/>
</dbReference>
<evidence type="ECO:0000259" key="13">
    <source>
        <dbReference type="SMART" id="SM00892"/>
    </source>
</evidence>
<evidence type="ECO:0000256" key="8">
    <source>
        <dbReference type="PIRSR" id="PIRSR640255-1"/>
    </source>
</evidence>
<evidence type="ECO:0000313" key="15">
    <source>
        <dbReference type="Proteomes" id="UP000274578"/>
    </source>
</evidence>
<dbReference type="EMBL" id="LR134384">
    <property type="protein sequence ID" value="VEH16702.1"/>
    <property type="molecule type" value="Genomic_DNA"/>
</dbReference>
<dbReference type="RefSeq" id="WP_018921013.1">
    <property type="nucleotide sequence ID" value="NZ_LR134384.1"/>
</dbReference>
<keyword evidence="5 10" id="KW-0255">Endonuclease</keyword>
<evidence type="ECO:0000313" key="14">
    <source>
        <dbReference type="EMBL" id="VEH16702.1"/>
    </source>
</evidence>
<accession>A0A3S4T4A2</accession>
<dbReference type="InterPro" id="IPR044925">
    <property type="entry name" value="His-Me_finger_sf"/>
</dbReference>
<dbReference type="AlphaFoldDB" id="A0A3S4T4A2"/>
<evidence type="ECO:0000256" key="5">
    <source>
        <dbReference type="ARBA" id="ARBA00022759"/>
    </source>
</evidence>
<gene>
    <name evidence="14" type="primary">nucA_2</name>
    <name evidence="14" type="ORF">NCTC13071_02742</name>
</gene>
<evidence type="ECO:0000256" key="9">
    <source>
        <dbReference type="PIRSR" id="PIRSR640255-2"/>
    </source>
</evidence>
<dbReference type="Proteomes" id="UP000274578">
    <property type="component" value="Chromosome 1"/>
</dbReference>
<evidence type="ECO:0000256" key="7">
    <source>
        <dbReference type="ARBA" id="ARBA00022842"/>
    </source>
</evidence>
<dbReference type="GO" id="GO:0003676">
    <property type="term" value="F:nucleic acid binding"/>
    <property type="evidence" value="ECO:0007669"/>
    <property type="project" value="InterPro"/>
</dbReference>
<feature type="signal peptide" evidence="11">
    <location>
        <begin position="1"/>
        <end position="24"/>
    </location>
</feature>
<dbReference type="InterPro" id="IPR044929">
    <property type="entry name" value="DNA/RNA_non-sp_Endonuclease_sf"/>
</dbReference>
<dbReference type="GO" id="GO:0004519">
    <property type="term" value="F:endonuclease activity"/>
    <property type="evidence" value="ECO:0007669"/>
    <property type="project" value="UniProtKB-UniRule"/>
</dbReference>
<keyword evidence="11" id="KW-0732">Signal</keyword>
<dbReference type="PROSITE" id="PS51257">
    <property type="entry name" value="PROKAR_LIPOPROTEIN"/>
    <property type="match status" value="1"/>
</dbReference>
<dbReference type="KEGG" id="poc:NCTC13071_02742"/>
<dbReference type="PROSITE" id="PS01070">
    <property type="entry name" value="NUCLEASE_NON_SPEC"/>
    <property type="match status" value="1"/>
</dbReference>